<organism evidence="2 3">
    <name type="scientific">Rhinolophus ferrumequinum</name>
    <name type="common">Greater horseshoe bat</name>
    <dbReference type="NCBI Taxonomy" id="59479"/>
    <lineage>
        <taxon>Eukaryota</taxon>
        <taxon>Metazoa</taxon>
        <taxon>Chordata</taxon>
        <taxon>Craniata</taxon>
        <taxon>Vertebrata</taxon>
        <taxon>Euteleostomi</taxon>
        <taxon>Mammalia</taxon>
        <taxon>Eutheria</taxon>
        <taxon>Laurasiatheria</taxon>
        <taxon>Chiroptera</taxon>
        <taxon>Yinpterochiroptera</taxon>
        <taxon>Rhinolophoidea</taxon>
        <taxon>Rhinolophidae</taxon>
        <taxon>Rhinolophinae</taxon>
        <taxon>Rhinolophus</taxon>
    </lineage>
</organism>
<keyword evidence="3" id="KW-1185">Reference proteome</keyword>
<dbReference type="AlphaFoldDB" id="A0A671DYK9"/>
<accession>A0A671DYK9</accession>
<reference evidence="3" key="3">
    <citation type="submission" date="2018-12" db="EMBL/GenBank/DDBJ databases">
        <title>G10K-VGP greater horseshoe bat female genome, primary haplotype.</title>
        <authorList>
            <person name="Teeling E."/>
            <person name="Myers G."/>
            <person name="Vernes S."/>
            <person name="Pippel M."/>
            <person name="Winkler S."/>
            <person name="Fedrigo O."/>
            <person name="Rhie A."/>
            <person name="Koren S."/>
            <person name="Phillippy A."/>
            <person name="Lewin H."/>
            <person name="Damas J."/>
            <person name="Howe K."/>
            <person name="Mountcastle J."/>
            <person name="Jarvis E.D."/>
        </authorList>
    </citation>
    <scope>NUCLEOTIDE SEQUENCE [LARGE SCALE GENOMIC DNA]</scope>
</reference>
<evidence type="ECO:0000313" key="3">
    <source>
        <dbReference type="Proteomes" id="UP000472240"/>
    </source>
</evidence>
<dbReference type="InParanoid" id="A0A671DYK9"/>
<sequence>MLFCILFFSARLSFVTFSHHDFAHSCINFPFSVRKQMNNCKVDHRIWGAIRLYNDQGLPEDLQPDLAQLLLLLLTYLWEKNELVLHCMVGSYCYY</sequence>
<reference evidence="2 3" key="2">
    <citation type="journal article" date="2018" name="Annu Rev Anim Biosci">
        <title>Bat Biology, Genomes, and the Bat1K Project: To Generate Chromosome-Level Genomes for All Living Bat Species.</title>
        <authorList>
            <person name="Teeling E.C."/>
            <person name="Vernes S.C."/>
            <person name="Davalos L.M."/>
            <person name="Ray D.A."/>
            <person name="Gilbert M.T.P."/>
            <person name="Myers E."/>
        </authorList>
    </citation>
    <scope>NUCLEOTIDE SEQUENCE</scope>
</reference>
<dbReference type="GeneTree" id="ENSGT00910000148334"/>
<feature type="chain" id="PRO_5025362547" description="Secreted protein" evidence="1">
    <location>
        <begin position="19"/>
        <end position="95"/>
    </location>
</feature>
<dbReference type="Proteomes" id="UP000472240">
    <property type="component" value="Chromosome 9"/>
</dbReference>
<reference evidence="2" key="5">
    <citation type="submission" date="2025-09" db="UniProtKB">
        <authorList>
            <consortium name="Ensembl"/>
        </authorList>
    </citation>
    <scope>IDENTIFICATION</scope>
</reference>
<evidence type="ECO:0008006" key="4">
    <source>
        <dbReference type="Google" id="ProtNLM"/>
    </source>
</evidence>
<reference evidence="2" key="4">
    <citation type="submission" date="2025-08" db="UniProtKB">
        <authorList>
            <consortium name="Ensembl"/>
        </authorList>
    </citation>
    <scope>IDENTIFICATION</scope>
</reference>
<evidence type="ECO:0000256" key="1">
    <source>
        <dbReference type="SAM" id="SignalP"/>
    </source>
</evidence>
<feature type="signal peptide" evidence="1">
    <location>
        <begin position="1"/>
        <end position="18"/>
    </location>
</feature>
<dbReference type="Ensembl" id="ENSRFET00010006811.1">
    <property type="protein sequence ID" value="ENSRFEP00010006214.1"/>
    <property type="gene ID" value="ENSRFEG00010004239.1"/>
</dbReference>
<evidence type="ECO:0000313" key="2">
    <source>
        <dbReference type="Ensembl" id="ENSRFEP00010006214.1"/>
    </source>
</evidence>
<proteinExistence type="predicted"/>
<protein>
    <recommendedName>
        <fullName evidence="4">Secreted protein</fullName>
    </recommendedName>
</protein>
<keyword evidence="1" id="KW-0732">Signal</keyword>
<reference evidence="2 3" key="1">
    <citation type="journal article" date="2015" name="Annu Rev Anim Biosci">
        <title>The Genome 10K Project: a way forward.</title>
        <authorList>
            <person name="Koepfli K.P."/>
            <person name="Paten B."/>
            <person name="O'Brien S.J."/>
            <person name="Koepfli K.P."/>
            <person name="Paten B."/>
            <person name="Antunes A."/>
            <person name="Belov K."/>
            <person name="Bustamante C."/>
            <person name="Castoe T.A."/>
            <person name="Clawson H."/>
            <person name="Crawford A.J."/>
            <person name="Diekhans M."/>
            <person name="Distel D."/>
            <person name="Durbin R."/>
            <person name="Earl D."/>
            <person name="Fujita M.K."/>
            <person name="Gamble T."/>
            <person name="Georges A."/>
            <person name="Gemmell N."/>
            <person name="Gilbert M.T."/>
            <person name="Graves J.M."/>
            <person name="Green R.E."/>
            <person name="Hickey G."/>
            <person name="Jarvis E.D."/>
            <person name="Johnson W."/>
            <person name="Komissarov A."/>
            <person name="Korf I."/>
            <person name="Kuhn R."/>
            <person name="Larkin D.M."/>
            <person name="Lewin H."/>
            <person name="Lopez J.V."/>
            <person name="Ma J."/>
            <person name="Marques-Bonet T."/>
            <person name="Miller W."/>
            <person name="Murphy R."/>
            <person name="Pevzner P."/>
            <person name="Shapiro B."/>
            <person name="Steiner C."/>
            <person name="Tamazian G."/>
            <person name="Venkatesh B."/>
            <person name="Wang J."/>
            <person name="Wayne R."/>
            <person name="Wiley E."/>
            <person name="Yang H."/>
            <person name="Zhang G."/>
            <person name="Haussler D."/>
            <person name="Ryder O."/>
            <person name="O'Brien S.J."/>
        </authorList>
    </citation>
    <scope>NUCLEOTIDE SEQUENCE</scope>
</reference>
<name>A0A671DYK9_RHIFE</name>